<keyword evidence="6" id="KW-1185">Reference proteome</keyword>
<dbReference type="Gene3D" id="3.40.390.10">
    <property type="entry name" value="Collagenase (Catalytic Domain)"/>
    <property type="match status" value="1"/>
</dbReference>
<dbReference type="InterPro" id="IPR033413">
    <property type="entry name" value="DUF5117"/>
</dbReference>
<keyword evidence="2" id="KW-1133">Transmembrane helix</keyword>
<protein>
    <recommendedName>
        <fullName evidence="7">EcxA zinc-binding domain-containing protein</fullName>
    </recommendedName>
</protein>
<feature type="transmembrane region" description="Helical" evidence="2">
    <location>
        <begin position="54"/>
        <end position="75"/>
    </location>
</feature>
<dbReference type="OMA" id="NDASAMP"/>
<evidence type="ECO:0000256" key="1">
    <source>
        <dbReference type="SAM" id="MobiDB-lite"/>
    </source>
</evidence>
<dbReference type="GeneID" id="20224849"/>
<gene>
    <name evidence="5" type="ORF">AURANDRAFT_64483</name>
</gene>
<dbReference type="eggNOG" id="ENOG502RYE2">
    <property type="taxonomic scope" value="Eukaryota"/>
</dbReference>
<name>F0YAB0_AURAN</name>
<dbReference type="InterPro" id="IPR032534">
    <property type="entry name" value="EcxA_zinc-bd"/>
</dbReference>
<dbReference type="PANTHER" id="PTHR38478:SF1">
    <property type="entry name" value="ZINC DEPENDENT METALLOPROTEASE DOMAIN LIPOPROTEIN"/>
    <property type="match status" value="1"/>
</dbReference>
<reference evidence="5 6" key="1">
    <citation type="journal article" date="2011" name="Proc. Natl. Acad. Sci. U.S.A.">
        <title>Niche of harmful alga Aureococcus anophagefferens revealed through ecogenomics.</title>
        <authorList>
            <person name="Gobler C.J."/>
            <person name="Berry D.L."/>
            <person name="Dyhrman S.T."/>
            <person name="Wilhelm S.W."/>
            <person name="Salamov A."/>
            <person name="Lobanov A.V."/>
            <person name="Zhang Y."/>
            <person name="Collier J.L."/>
            <person name="Wurch L.L."/>
            <person name="Kustka A.B."/>
            <person name="Dill B.D."/>
            <person name="Shah M."/>
            <person name="VerBerkmoes N.C."/>
            <person name="Kuo A."/>
            <person name="Terry A."/>
            <person name="Pangilinan J."/>
            <person name="Lindquist E.A."/>
            <person name="Lucas S."/>
            <person name="Paulsen I.T."/>
            <person name="Hattenrath-Lehmann T.K."/>
            <person name="Talmage S.C."/>
            <person name="Walker E.A."/>
            <person name="Koch F."/>
            <person name="Burson A.M."/>
            <person name="Marcoval M.A."/>
            <person name="Tang Y.Z."/>
            <person name="Lecleir G.R."/>
            <person name="Coyne K.J."/>
            <person name="Berg G.M."/>
            <person name="Bertrand E.M."/>
            <person name="Saito M.A."/>
            <person name="Gladyshev V.N."/>
            <person name="Grigoriev I.V."/>
        </authorList>
    </citation>
    <scope>NUCLEOTIDE SEQUENCE [LARGE SCALE GENOMIC DNA]</scope>
    <source>
        <strain evidence="6">CCMP 1984</strain>
    </source>
</reference>
<dbReference type="InterPro" id="IPR034032">
    <property type="entry name" value="Zn_MMP-like_bac"/>
</dbReference>
<evidence type="ECO:0008006" key="7">
    <source>
        <dbReference type="Google" id="ProtNLM"/>
    </source>
</evidence>
<keyword evidence="2" id="KW-0472">Membrane</keyword>
<evidence type="ECO:0000259" key="4">
    <source>
        <dbReference type="Pfam" id="PF17148"/>
    </source>
</evidence>
<accession>F0YAB0</accession>
<organism evidence="6">
    <name type="scientific">Aureococcus anophagefferens</name>
    <name type="common">Harmful bloom alga</name>
    <dbReference type="NCBI Taxonomy" id="44056"/>
    <lineage>
        <taxon>Eukaryota</taxon>
        <taxon>Sar</taxon>
        <taxon>Stramenopiles</taxon>
        <taxon>Ochrophyta</taxon>
        <taxon>Pelagophyceae</taxon>
        <taxon>Pelagomonadales</taxon>
        <taxon>Pelagomonadaceae</taxon>
        <taxon>Aureococcus</taxon>
    </lineage>
</organism>
<feature type="compositionally biased region" description="Basic and acidic residues" evidence="1">
    <location>
        <begin position="554"/>
        <end position="569"/>
    </location>
</feature>
<feature type="domain" description="EcxA zinc-binding" evidence="3">
    <location>
        <begin position="600"/>
        <end position="894"/>
    </location>
</feature>
<proteinExistence type="predicted"/>
<evidence type="ECO:0000259" key="3">
    <source>
        <dbReference type="Pfam" id="PF16313"/>
    </source>
</evidence>
<sequence length="1019" mass="110995">MPRNPMVRLPQDEGSESGVELLDVNDDEPEGGANGFHHAAGVHKPPAPRGKRHAFVGGVIALTVVAVIFFTAIGARHGPPDGDDGLAATLDRVGAALERLAAAGGDDDFLGALLAGMESASDACDDKYYPNGTAPPADKFGVYADYDADELVLAVPDALLGKPFTVIATTTRVTGEDAGLMHYGVGTDDSFFAFRRAAHAKEVHVTRPELSVREATARYDAGARDGLGDVGWSSSLPLAVEGGCGNATMLSVFDWVVLEGLSVVDVFSYCLSGELRLKRAAAFERNVQFVVACSNWDNYDVYEEDANAVEIAYSLALLPDEPMPIRRGDDRVGFFGSTYTQLGPLPKALLDDDGTASRVLEDDADTRINFIHKRRLDKSDDCAKDLCKPRVPITYHLDPSIPAPLWDVIADGVLAWNPAFEALGFADAIVVKRPTDADWPDDYDPGDVRFSSVSWLPYPSLGLAIGPSVVDARSGEILYANIVFGEGWVRAFSGSWLDAAELAPKSGRRRRAVDDRDHGHGRRQRAFDDHDHHDHGRRRRAVDDRGHDRGRRQRAFDDHDHHDHGDGRCSCHQSASAALGGLDLATMGRDLKDATVSSVEFLEAGLRDVVAHEVGHTLGLRHNFKASALYSNAEIHAASAESRRVASSVMDYIGPSVALDARSQGAYFMEGVGVYDAFCMAYGYTVLEGTPDEQHAQLLAIAARADGDRTLARLDDGDADVSNDPLARRYDLTSDATEWCETQASLTTNLLRRLDDDDALPPAREAQLSTAWSRRYEYYYAAAGRALRVWWSQCGSHLPNYVRGLTLDRTDRDELSKPVDRGTRERALHLLSTALRSPDLAVPPRRLLARAATFADASYKWGLASDYDAWLQVAHDRRVAVIDELLDFESLRWYDTLGWLEEGAARRAPRFDSAYVLANLTDALLATAAADEGLLPEALAAAWLEKLRILHADTANATTLMKAIAERAGDPSYERDPPPVNHVRVRAAARGALARALALIGGSERLFLAEEADKIRAVL</sequence>
<dbReference type="OrthoDB" id="406838at2759"/>
<evidence type="ECO:0000313" key="5">
    <source>
        <dbReference type="EMBL" id="EGB08034.1"/>
    </source>
</evidence>
<feature type="domain" description="DUF5117" evidence="4">
    <location>
        <begin position="276"/>
        <end position="341"/>
    </location>
</feature>
<dbReference type="EMBL" id="GL833129">
    <property type="protein sequence ID" value="EGB08034.1"/>
    <property type="molecule type" value="Genomic_DNA"/>
</dbReference>
<feature type="compositionally biased region" description="Basic and acidic residues" evidence="1">
    <location>
        <begin position="525"/>
        <end position="534"/>
    </location>
</feature>
<dbReference type="Pfam" id="PF16313">
    <property type="entry name" value="DUF4953"/>
    <property type="match status" value="1"/>
</dbReference>
<dbReference type="GO" id="GO:0008237">
    <property type="term" value="F:metallopeptidase activity"/>
    <property type="evidence" value="ECO:0007669"/>
    <property type="project" value="InterPro"/>
</dbReference>
<dbReference type="PANTHER" id="PTHR38478">
    <property type="entry name" value="PEPTIDASE M1A AND M12B"/>
    <property type="match status" value="1"/>
</dbReference>
<keyword evidence="2" id="KW-0812">Transmembrane</keyword>
<dbReference type="Proteomes" id="UP000002729">
    <property type="component" value="Unassembled WGS sequence"/>
</dbReference>
<dbReference type="KEGG" id="aaf:AURANDRAFT_64483"/>
<dbReference type="InterPro" id="IPR024079">
    <property type="entry name" value="MetalloPept_cat_dom_sf"/>
</dbReference>
<dbReference type="SUPFAM" id="SSF55486">
    <property type="entry name" value="Metalloproteases ('zincins'), catalytic domain"/>
    <property type="match status" value="1"/>
</dbReference>
<evidence type="ECO:0000313" key="6">
    <source>
        <dbReference type="Proteomes" id="UP000002729"/>
    </source>
</evidence>
<evidence type="ECO:0000256" key="2">
    <source>
        <dbReference type="SAM" id="Phobius"/>
    </source>
</evidence>
<dbReference type="RefSeq" id="XP_009037396.1">
    <property type="nucleotide sequence ID" value="XM_009039148.1"/>
</dbReference>
<dbReference type="CDD" id="cd04276">
    <property type="entry name" value="ZnMc_MMP_like_2"/>
    <property type="match status" value="1"/>
</dbReference>
<feature type="region of interest" description="Disordered" evidence="1">
    <location>
        <begin position="507"/>
        <end position="570"/>
    </location>
</feature>
<dbReference type="AlphaFoldDB" id="F0YAB0"/>
<dbReference type="InParanoid" id="F0YAB0"/>
<dbReference type="Pfam" id="PF17148">
    <property type="entry name" value="DUF5117"/>
    <property type="match status" value="1"/>
</dbReference>